<evidence type="ECO:0000313" key="2">
    <source>
        <dbReference type="EMBL" id="KOX68012.1"/>
    </source>
</evidence>
<dbReference type="Proteomes" id="UP000053105">
    <property type="component" value="Unassembled WGS sequence"/>
</dbReference>
<gene>
    <name evidence="2" type="ORF">WN51_08143</name>
</gene>
<proteinExistence type="predicted"/>
<sequence length="548" mass="61951">MRPKLDKGIRGWMDSCLKQARFKTRILSIEWDVKYVQRLAHIRENSHAKEKPGEFTTLTSDMLLNDEGQDLFLRCVEPRFEPSNSNTARRAFASVTNVFVRRRRCVNVVCPVFSGGLPGCNRRPLGTEDLMYPSWLVPGRGVHVPHWEADWFYDEYDHHKHDALRGSALPPMGSLRCRTPTNCHRPRSPDEGGVGGCGPAQALSCRCRLDHEGWEDMKTMIPWLRKRLHRLGLSRQREDVLFRYTPETLIQQNANPAKRILESMSANASDNMRMDGLNKISDREKERVLKDVSKDVNVRVNAVRKNKSGGLIIESAIEEDLRVLKKCGQFDDLGLKVKSPNKIVPKLVILDGFFLICLINTKRRGDSKAEVGVLLLHDGKLLPPSELALGSAHISTQGAASHICERHQSGCGVCVSGEVSVNVEGVLECKENYERFCEYAMMVFSRRRMIARGSPRPRASGGPTPDSSGVHNTLFTTAKRPADLRIGELLRLCHSVRRINPTDKCSSGNSGKRTPRWEKPGHFHGRGHEVFALMRDVRFRHKKGRRCD</sequence>
<organism evidence="2 3">
    <name type="scientific">Melipona quadrifasciata</name>
    <dbReference type="NCBI Taxonomy" id="166423"/>
    <lineage>
        <taxon>Eukaryota</taxon>
        <taxon>Metazoa</taxon>
        <taxon>Ecdysozoa</taxon>
        <taxon>Arthropoda</taxon>
        <taxon>Hexapoda</taxon>
        <taxon>Insecta</taxon>
        <taxon>Pterygota</taxon>
        <taxon>Neoptera</taxon>
        <taxon>Endopterygota</taxon>
        <taxon>Hymenoptera</taxon>
        <taxon>Apocrita</taxon>
        <taxon>Aculeata</taxon>
        <taxon>Apoidea</taxon>
        <taxon>Anthophila</taxon>
        <taxon>Apidae</taxon>
        <taxon>Melipona</taxon>
    </lineage>
</organism>
<dbReference type="EMBL" id="KQ435957">
    <property type="protein sequence ID" value="KOX68012.1"/>
    <property type="molecule type" value="Genomic_DNA"/>
</dbReference>
<accession>A0A0N0BBV8</accession>
<evidence type="ECO:0000313" key="3">
    <source>
        <dbReference type="Proteomes" id="UP000053105"/>
    </source>
</evidence>
<protein>
    <submittedName>
        <fullName evidence="2">Uncharacterized protein</fullName>
    </submittedName>
</protein>
<name>A0A0N0BBV8_9HYME</name>
<dbReference type="OrthoDB" id="7699032at2759"/>
<feature type="region of interest" description="Disordered" evidence="1">
    <location>
        <begin position="453"/>
        <end position="472"/>
    </location>
</feature>
<dbReference type="AlphaFoldDB" id="A0A0N0BBV8"/>
<keyword evidence="3" id="KW-1185">Reference proteome</keyword>
<evidence type="ECO:0000256" key="1">
    <source>
        <dbReference type="SAM" id="MobiDB-lite"/>
    </source>
</evidence>
<reference evidence="2 3" key="1">
    <citation type="submission" date="2015-07" db="EMBL/GenBank/DDBJ databases">
        <title>The genome of Melipona quadrifasciata.</title>
        <authorList>
            <person name="Pan H."/>
            <person name="Kapheim K."/>
        </authorList>
    </citation>
    <scope>NUCLEOTIDE SEQUENCE [LARGE SCALE GENOMIC DNA]</scope>
    <source>
        <strain evidence="2">0111107301</strain>
        <tissue evidence="2">Whole body</tissue>
    </source>
</reference>